<dbReference type="PANTHER" id="PTHR33710:SF81">
    <property type="entry name" value="ENDONUCLEASE_EXONUCLEASE_PHOSPHATASE DOMAIN-CONTAINING PROTEIN"/>
    <property type="match status" value="1"/>
</dbReference>
<sequence>MVYAFNDTNERKVLWQRMNVLRTSIAGPWVMCGDFNTVLSPMERMGGRTTNEEMDDFRNCIEDCGLFDGYVTGCFFTWNNKQGPEMRVYSRLDRFLVNQHWFDSMPDAYAHFHNEGLFDHTPCTIQVRCADFKSRRSFKYFNMWSSVDEFLPCVAQTWKERIMGTKMFSVVKRLQHLKHPLKQLNKALFDDVENDVARANVFLDFVQQQLHSDPMNSDWIEKKREAAKTFCELKHASDNFLTEVQSALDE</sequence>
<keyword evidence="2" id="KW-1185">Reference proteome</keyword>
<dbReference type="InterPro" id="IPR036691">
    <property type="entry name" value="Endo/exonu/phosph_ase_sf"/>
</dbReference>
<reference evidence="1" key="1">
    <citation type="submission" date="2024-03" db="EMBL/GenBank/DDBJ databases">
        <title>WGS assembly of Saponaria officinalis var. Norfolk2.</title>
        <authorList>
            <person name="Jenkins J."/>
            <person name="Shu S."/>
            <person name="Grimwood J."/>
            <person name="Barry K."/>
            <person name="Goodstein D."/>
            <person name="Schmutz J."/>
            <person name="Leebens-Mack J."/>
            <person name="Osbourn A."/>
        </authorList>
    </citation>
    <scope>NUCLEOTIDE SEQUENCE [LARGE SCALE GENOMIC DNA]</scope>
    <source>
        <strain evidence="1">JIC</strain>
    </source>
</reference>
<protein>
    <recommendedName>
        <fullName evidence="3">Exo_endo_phos domain-containing protein</fullName>
    </recommendedName>
</protein>
<name>A0AAW1H387_SAPOF</name>
<organism evidence="1 2">
    <name type="scientific">Saponaria officinalis</name>
    <name type="common">Common soapwort</name>
    <name type="synonym">Lychnis saponaria</name>
    <dbReference type="NCBI Taxonomy" id="3572"/>
    <lineage>
        <taxon>Eukaryota</taxon>
        <taxon>Viridiplantae</taxon>
        <taxon>Streptophyta</taxon>
        <taxon>Embryophyta</taxon>
        <taxon>Tracheophyta</taxon>
        <taxon>Spermatophyta</taxon>
        <taxon>Magnoliopsida</taxon>
        <taxon>eudicotyledons</taxon>
        <taxon>Gunneridae</taxon>
        <taxon>Pentapetalae</taxon>
        <taxon>Caryophyllales</taxon>
        <taxon>Caryophyllaceae</taxon>
        <taxon>Caryophylleae</taxon>
        <taxon>Saponaria</taxon>
    </lineage>
</organism>
<accession>A0AAW1H387</accession>
<dbReference type="PANTHER" id="PTHR33710">
    <property type="entry name" value="BNAC02G09200D PROTEIN"/>
    <property type="match status" value="1"/>
</dbReference>
<proteinExistence type="predicted"/>
<evidence type="ECO:0000313" key="1">
    <source>
        <dbReference type="EMBL" id="KAK9668538.1"/>
    </source>
</evidence>
<comment type="caution">
    <text evidence="1">The sequence shown here is derived from an EMBL/GenBank/DDBJ whole genome shotgun (WGS) entry which is preliminary data.</text>
</comment>
<dbReference type="Proteomes" id="UP001443914">
    <property type="component" value="Unassembled WGS sequence"/>
</dbReference>
<dbReference type="Gene3D" id="3.60.10.10">
    <property type="entry name" value="Endonuclease/exonuclease/phosphatase"/>
    <property type="match status" value="1"/>
</dbReference>
<dbReference type="EMBL" id="JBDFQZ010000013">
    <property type="protein sequence ID" value="KAK9668538.1"/>
    <property type="molecule type" value="Genomic_DNA"/>
</dbReference>
<dbReference type="SUPFAM" id="SSF56219">
    <property type="entry name" value="DNase I-like"/>
    <property type="match status" value="1"/>
</dbReference>
<dbReference type="AlphaFoldDB" id="A0AAW1H387"/>
<evidence type="ECO:0008006" key="3">
    <source>
        <dbReference type="Google" id="ProtNLM"/>
    </source>
</evidence>
<gene>
    <name evidence="1" type="ORF">RND81_13G067700</name>
</gene>
<evidence type="ECO:0000313" key="2">
    <source>
        <dbReference type="Proteomes" id="UP001443914"/>
    </source>
</evidence>